<dbReference type="InterPro" id="IPR001254">
    <property type="entry name" value="Trypsin_dom"/>
</dbReference>
<dbReference type="Pfam" id="PF00089">
    <property type="entry name" value="Trypsin"/>
    <property type="match status" value="1"/>
</dbReference>
<sequence>MHMSRRKLSVSRCLNLSGQLAVSAGIWMAPESGYHSASLLVLLYLLQLLSTGASWPNVFRSQEDKCPGPQWNAMCRTCCEYEQIACKCPSQGVKVGYAVPCCRNVLDECDPCILHQGCSIFDNCKTCSNGTWQAKDDFYIRGRYCTSCRQGWSGGDCLTCGEVIQRPHGHVTLESYPINAKCEWTLKVGRGTTMELRFSMISLESDHSCQYDYVEVRDGDSLKSPVIGRYCGDESPGPIKSSGNSLHIRFVSDGYNNYDGFFATFQEVSGQAPALCATPKKPANGDLFLRYNEGGLLHSAQYLCYKPYQLKGASQRACLPNGTWSGTAPVCIKEVAIKDCPAPPQLHNGYSTEISASNGRLKYVEYSCNNTYILSGDWRRVCQKNGSWSGSQPMCVRACREPKVSKLVRQKLLKYQPPSRKSPVHKLYSASSQGATEGDSRERAFPAFGDLPPTFHHVYTSIEYECVSALYKPSGSGRRTCLKTGKWSGRHFSCSPACGKLPPASPLNLTEIYWPWHAAIYTRLYNASPLVARTKRRGDTFAVDEEAEEKEEEDGHKKAQKWQLVCSGALVTQHWVVVAAHCVAKTGQTEALGADHLNIVMGKHHLSDPKDNKRLQHIQIAQILIHPNYDPHVLDSDVALLKLADKARISEYISPVCLPRLQGGEVTATQAFLSGWPIADQHGLMTDSEAARTGQIELADVVKCESQFGKHGLAVSMTDNMLCGRQHPLSSSMICPSETGGIVLSPSDESKITSNSQVIDSSKADDADSHHSWELLGLVSFGYDLQGCNPDLYTVYTRVGNFKNWIERNIT</sequence>
<dbReference type="Gene3D" id="2.10.70.10">
    <property type="entry name" value="Complement Module, domain 1"/>
    <property type="match status" value="3"/>
</dbReference>
<keyword evidence="3" id="KW-0245">EGF-like domain</keyword>
<feature type="domain" description="CUB" evidence="10">
    <location>
        <begin position="160"/>
        <end position="268"/>
    </location>
</feature>
<reference evidence="14" key="1">
    <citation type="submission" date="2025-08" db="UniProtKB">
        <authorList>
            <consortium name="RefSeq"/>
        </authorList>
    </citation>
    <scope>IDENTIFICATION</scope>
    <source>
        <strain evidence="14">Tuebingen</strain>
        <tissue evidence="14">Fibroblasts and whole tissue</tissue>
    </source>
</reference>
<evidence type="ECO:0000259" key="12">
    <source>
        <dbReference type="PROSITE" id="PS50923"/>
    </source>
</evidence>
<evidence type="ECO:0000256" key="9">
    <source>
        <dbReference type="SAM" id="MobiDB-lite"/>
    </source>
</evidence>
<dbReference type="PROSITE" id="PS50923">
    <property type="entry name" value="SUSHI"/>
    <property type="match status" value="2"/>
</dbReference>
<comment type="subcellular location">
    <subcellularLocation>
        <location evidence="1">Secreted</location>
    </subcellularLocation>
</comment>
<dbReference type="InterPro" id="IPR035914">
    <property type="entry name" value="Sperma_CUB_dom_sf"/>
</dbReference>
<dbReference type="AlphaFoldDB" id="A0AB32TXW9"/>
<dbReference type="CDD" id="cd00190">
    <property type="entry name" value="Tryp_SPc"/>
    <property type="match status" value="1"/>
</dbReference>
<comment type="caution">
    <text evidence="8">Lacks conserved residue(s) required for the propagation of feature annotation.</text>
</comment>
<dbReference type="GeneID" id="560295"/>
<keyword evidence="2" id="KW-0964">Secreted</keyword>
<dbReference type="SMART" id="SM00042">
    <property type="entry name" value="CUB"/>
    <property type="match status" value="1"/>
</dbReference>
<evidence type="ECO:0000259" key="11">
    <source>
        <dbReference type="PROSITE" id="PS50240"/>
    </source>
</evidence>
<feature type="disulfide bond" evidence="8">
    <location>
        <begin position="368"/>
        <end position="395"/>
    </location>
</feature>
<dbReference type="PRINTS" id="PR00722">
    <property type="entry name" value="CHYMOTRYPSIN"/>
</dbReference>
<dbReference type="ZFIN" id="ZDB-GENE-161017-116">
    <property type="gene designation" value="pamr1a"/>
</dbReference>
<dbReference type="Proteomes" id="UP000000437">
    <property type="component" value="Chromosome 7"/>
</dbReference>
<dbReference type="InterPro" id="IPR001314">
    <property type="entry name" value="Peptidase_S1A"/>
</dbReference>
<dbReference type="InterPro" id="IPR051659">
    <property type="entry name" value="Serine_Protease_S1-Domain"/>
</dbReference>
<dbReference type="InterPro" id="IPR000859">
    <property type="entry name" value="CUB_dom"/>
</dbReference>
<evidence type="ECO:0000313" key="14">
    <source>
        <dbReference type="RefSeq" id="XP_068078821.1"/>
    </source>
</evidence>
<keyword evidence="5" id="KW-0677">Repeat</keyword>
<keyword evidence="13" id="KW-1185">Reference proteome</keyword>
<dbReference type="GO" id="GO:0005576">
    <property type="term" value="C:extracellular region"/>
    <property type="evidence" value="ECO:0007669"/>
    <property type="project" value="UniProtKB-SubCell"/>
</dbReference>
<dbReference type="GO" id="GO:0004252">
    <property type="term" value="F:serine-type endopeptidase activity"/>
    <property type="evidence" value="ECO:0007669"/>
    <property type="project" value="InterPro"/>
</dbReference>
<evidence type="ECO:0000256" key="6">
    <source>
        <dbReference type="ARBA" id="ARBA00023157"/>
    </source>
</evidence>
<dbReference type="KEGG" id="dre:560295"/>
<evidence type="ECO:0000313" key="15">
    <source>
        <dbReference type="ZFIN" id="ZDB-GENE-161017-116"/>
    </source>
</evidence>
<keyword evidence="14" id="KW-0378">Hydrolase</keyword>
<dbReference type="InterPro" id="IPR035976">
    <property type="entry name" value="Sushi/SCR/CCP_sf"/>
</dbReference>
<keyword evidence="7" id="KW-0325">Glycoprotein</keyword>
<dbReference type="FunFam" id="2.40.10.10:FF:000068">
    <property type="entry name" value="transmembrane protease serine 2"/>
    <property type="match status" value="1"/>
</dbReference>
<feature type="domain" description="Sushi" evidence="12">
    <location>
        <begin position="274"/>
        <end position="333"/>
    </location>
</feature>
<keyword evidence="8" id="KW-0768">Sushi</keyword>
<evidence type="ECO:0000256" key="2">
    <source>
        <dbReference type="ARBA" id="ARBA00022525"/>
    </source>
</evidence>
<dbReference type="Pfam" id="PF00431">
    <property type="entry name" value="CUB"/>
    <property type="match status" value="1"/>
</dbReference>
<dbReference type="SMART" id="SM00032">
    <property type="entry name" value="CCP"/>
    <property type="match status" value="3"/>
</dbReference>
<keyword evidence="4" id="KW-0732">Signal</keyword>
<dbReference type="PANTHER" id="PTHR24254:SF9">
    <property type="entry name" value="INACTIVE SERINE PROTEASE PAMR1"/>
    <property type="match status" value="1"/>
</dbReference>
<dbReference type="Gene3D" id="2.60.120.290">
    <property type="entry name" value="Spermadhesin, CUB domain"/>
    <property type="match status" value="1"/>
</dbReference>
<dbReference type="PANTHER" id="PTHR24254">
    <property type="entry name" value="PROTHROMBIN"/>
    <property type="match status" value="1"/>
</dbReference>
<dbReference type="SUPFAM" id="SSF57535">
    <property type="entry name" value="Complement control module/SCR domain"/>
    <property type="match status" value="3"/>
</dbReference>
<organism evidence="13 14">
    <name type="scientific">Danio rerio</name>
    <name type="common">Zebrafish</name>
    <name type="synonym">Brachydanio rerio</name>
    <dbReference type="NCBI Taxonomy" id="7955"/>
    <lineage>
        <taxon>Eukaryota</taxon>
        <taxon>Metazoa</taxon>
        <taxon>Chordata</taxon>
        <taxon>Craniata</taxon>
        <taxon>Vertebrata</taxon>
        <taxon>Euteleostomi</taxon>
        <taxon>Actinopterygii</taxon>
        <taxon>Neopterygii</taxon>
        <taxon>Teleostei</taxon>
        <taxon>Ostariophysi</taxon>
        <taxon>Cypriniformes</taxon>
        <taxon>Danionidae</taxon>
        <taxon>Danioninae</taxon>
        <taxon>Danio</taxon>
    </lineage>
</organism>
<feature type="disulfide bond" evidence="8">
    <location>
        <begin position="304"/>
        <end position="331"/>
    </location>
</feature>
<dbReference type="CTD" id="560295"/>
<evidence type="ECO:0000256" key="3">
    <source>
        <dbReference type="ARBA" id="ARBA00022536"/>
    </source>
</evidence>
<dbReference type="FunFam" id="2.60.120.290:FF:000005">
    <property type="entry name" value="Procollagen C-endopeptidase enhancer 1"/>
    <property type="match status" value="1"/>
</dbReference>
<name>A0AB32TXW9_DANRE</name>
<dbReference type="RefSeq" id="XP_068078821.1">
    <property type="nucleotide sequence ID" value="XM_068222720.2"/>
</dbReference>
<dbReference type="SUPFAM" id="SSF49854">
    <property type="entry name" value="Spermadhesin, CUB domain"/>
    <property type="match status" value="1"/>
</dbReference>
<dbReference type="CDD" id="cd00033">
    <property type="entry name" value="CCP"/>
    <property type="match status" value="3"/>
</dbReference>
<proteinExistence type="predicted"/>
<evidence type="ECO:0000259" key="10">
    <source>
        <dbReference type="PROSITE" id="PS01180"/>
    </source>
</evidence>
<evidence type="ECO:0000313" key="13">
    <source>
        <dbReference type="Proteomes" id="UP000000437"/>
    </source>
</evidence>
<gene>
    <name evidence="14 15" type="primary">pamr1a</name>
</gene>
<feature type="domain" description="Sushi" evidence="12">
    <location>
        <begin position="338"/>
        <end position="397"/>
    </location>
</feature>
<evidence type="ECO:0000256" key="5">
    <source>
        <dbReference type="ARBA" id="ARBA00022737"/>
    </source>
</evidence>
<feature type="domain" description="Peptidase S1" evidence="11">
    <location>
        <begin position="514"/>
        <end position="811"/>
    </location>
</feature>
<dbReference type="AGR" id="ZFIN:ZDB-GENE-161017-116"/>
<dbReference type="PROSITE" id="PS50240">
    <property type="entry name" value="TRYPSIN_DOM"/>
    <property type="match status" value="1"/>
</dbReference>
<dbReference type="InterPro" id="IPR000436">
    <property type="entry name" value="Sushi_SCR_CCP_dom"/>
</dbReference>
<dbReference type="Gene3D" id="2.40.10.10">
    <property type="entry name" value="Trypsin-like serine proteases"/>
    <property type="match status" value="1"/>
</dbReference>
<dbReference type="PROSITE" id="PS01180">
    <property type="entry name" value="CUB"/>
    <property type="match status" value="1"/>
</dbReference>
<accession>A0AB32TXW9</accession>
<evidence type="ECO:0000256" key="1">
    <source>
        <dbReference type="ARBA" id="ARBA00004613"/>
    </source>
</evidence>
<dbReference type="CDD" id="cd00041">
    <property type="entry name" value="CUB"/>
    <property type="match status" value="1"/>
</dbReference>
<dbReference type="GO" id="GO:0006508">
    <property type="term" value="P:proteolysis"/>
    <property type="evidence" value="ECO:0007669"/>
    <property type="project" value="UniProtKB-KW"/>
</dbReference>
<keyword evidence="6 8" id="KW-1015">Disulfide bond</keyword>
<evidence type="ECO:0000256" key="8">
    <source>
        <dbReference type="PROSITE-ProRule" id="PRU00302"/>
    </source>
</evidence>
<dbReference type="Pfam" id="PF00084">
    <property type="entry name" value="Sushi"/>
    <property type="match status" value="2"/>
</dbReference>
<dbReference type="InterPro" id="IPR043504">
    <property type="entry name" value="Peptidase_S1_PA_chymotrypsin"/>
</dbReference>
<keyword evidence="14" id="KW-0645">Protease</keyword>
<evidence type="ECO:0000256" key="4">
    <source>
        <dbReference type="ARBA" id="ARBA00022729"/>
    </source>
</evidence>
<dbReference type="InterPro" id="IPR009003">
    <property type="entry name" value="Peptidase_S1_PA"/>
</dbReference>
<feature type="region of interest" description="Disordered" evidence="9">
    <location>
        <begin position="418"/>
        <end position="440"/>
    </location>
</feature>
<protein>
    <submittedName>
        <fullName evidence="14">Inactive serine protease PAMR1 isoform X1</fullName>
    </submittedName>
</protein>
<evidence type="ECO:0000256" key="7">
    <source>
        <dbReference type="ARBA" id="ARBA00023180"/>
    </source>
</evidence>
<dbReference type="SMART" id="SM00020">
    <property type="entry name" value="Tryp_SPc"/>
    <property type="match status" value="1"/>
</dbReference>
<dbReference type="SUPFAM" id="SSF50494">
    <property type="entry name" value="Trypsin-like serine proteases"/>
    <property type="match status" value="1"/>
</dbReference>